<dbReference type="InterPro" id="IPR054126">
    <property type="entry name" value="CprB_TetR_C"/>
</dbReference>
<gene>
    <name evidence="6" type="ORF">BIV23_09965</name>
</gene>
<comment type="caution">
    <text evidence="6">The sequence shown here is derived from an EMBL/GenBank/DDBJ whole genome shotgun (WGS) entry which is preliminary data.</text>
</comment>
<dbReference type="Pfam" id="PF00440">
    <property type="entry name" value="TetR_N"/>
    <property type="match status" value="1"/>
</dbReference>
<proteinExistence type="predicted"/>
<evidence type="ECO:0000256" key="1">
    <source>
        <dbReference type="ARBA" id="ARBA00023015"/>
    </source>
</evidence>
<keyword evidence="1" id="KW-0805">Transcription regulation</keyword>
<dbReference type="PRINTS" id="PR00455">
    <property type="entry name" value="HTHTETR"/>
</dbReference>
<dbReference type="NCBIfam" id="NF041196">
    <property type="entry name" value="ScbR_bind_reg"/>
    <property type="match status" value="1"/>
</dbReference>
<dbReference type="PROSITE" id="PS01081">
    <property type="entry name" value="HTH_TETR_1"/>
    <property type="match status" value="1"/>
</dbReference>
<evidence type="ECO:0000256" key="3">
    <source>
        <dbReference type="ARBA" id="ARBA00023163"/>
    </source>
</evidence>
<dbReference type="InterPro" id="IPR050109">
    <property type="entry name" value="HTH-type_TetR-like_transc_reg"/>
</dbReference>
<evidence type="ECO:0000259" key="5">
    <source>
        <dbReference type="PROSITE" id="PS50977"/>
    </source>
</evidence>
<dbReference type="EMBL" id="MLYO01000017">
    <property type="protein sequence ID" value="OIK06010.1"/>
    <property type="molecule type" value="Genomic_DNA"/>
</dbReference>
<dbReference type="InterPro" id="IPR036271">
    <property type="entry name" value="Tet_transcr_reg_TetR-rel_C_sf"/>
</dbReference>
<dbReference type="SUPFAM" id="SSF48498">
    <property type="entry name" value="Tetracyclin repressor-like, C-terminal domain"/>
    <property type="match status" value="1"/>
</dbReference>
<keyword evidence="3" id="KW-0804">Transcription</keyword>
<keyword evidence="7" id="KW-1185">Reference proteome</keyword>
<dbReference type="InterPro" id="IPR009057">
    <property type="entry name" value="Homeodomain-like_sf"/>
</dbReference>
<name>A0A1S2QIM8_9ACTN</name>
<organism evidence="6 7">
    <name type="scientific">Streptomyces monashensis</name>
    <dbReference type="NCBI Taxonomy" id="1678012"/>
    <lineage>
        <taxon>Bacteria</taxon>
        <taxon>Bacillati</taxon>
        <taxon>Actinomycetota</taxon>
        <taxon>Actinomycetes</taxon>
        <taxon>Kitasatosporales</taxon>
        <taxon>Streptomycetaceae</taxon>
        <taxon>Streptomyces</taxon>
    </lineage>
</organism>
<evidence type="ECO:0000313" key="7">
    <source>
        <dbReference type="Proteomes" id="UP000179642"/>
    </source>
</evidence>
<dbReference type="PROSITE" id="PS50977">
    <property type="entry name" value="HTH_TETR_2"/>
    <property type="match status" value="1"/>
</dbReference>
<dbReference type="InterPro" id="IPR047923">
    <property type="entry name" value="ArpA-like"/>
</dbReference>
<dbReference type="PANTHER" id="PTHR30055">
    <property type="entry name" value="HTH-TYPE TRANSCRIPTIONAL REGULATOR RUTR"/>
    <property type="match status" value="1"/>
</dbReference>
<dbReference type="Gene3D" id="1.10.357.10">
    <property type="entry name" value="Tetracycline Repressor, domain 2"/>
    <property type="match status" value="1"/>
</dbReference>
<dbReference type="GO" id="GO:0003700">
    <property type="term" value="F:DNA-binding transcription factor activity"/>
    <property type="evidence" value="ECO:0007669"/>
    <property type="project" value="TreeGrafter"/>
</dbReference>
<feature type="DNA-binding region" description="H-T-H motif" evidence="4">
    <location>
        <begin position="29"/>
        <end position="48"/>
    </location>
</feature>
<dbReference type="GO" id="GO:0000976">
    <property type="term" value="F:transcription cis-regulatory region binding"/>
    <property type="evidence" value="ECO:0007669"/>
    <property type="project" value="TreeGrafter"/>
</dbReference>
<evidence type="ECO:0000256" key="4">
    <source>
        <dbReference type="PROSITE-ProRule" id="PRU00335"/>
    </source>
</evidence>
<dbReference type="SUPFAM" id="SSF46689">
    <property type="entry name" value="Homeodomain-like"/>
    <property type="match status" value="1"/>
</dbReference>
<dbReference type="InterPro" id="IPR001647">
    <property type="entry name" value="HTH_TetR"/>
</dbReference>
<keyword evidence="2 4" id="KW-0238">DNA-binding</keyword>
<reference evidence="6 7" key="1">
    <citation type="submission" date="2016-10" db="EMBL/GenBank/DDBJ databases">
        <title>Genome sequence of Streptomyces sp. MUSC 1.</title>
        <authorList>
            <person name="Lee L.-H."/>
            <person name="Ser H.-L."/>
            <person name="Law J.W.-F."/>
        </authorList>
    </citation>
    <scope>NUCLEOTIDE SEQUENCE [LARGE SCALE GENOMIC DNA]</scope>
    <source>
        <strain evidence="6 7">MUSC 1</strain>
    </source>
</reference>
<protein>
    <recommendedName>
        <fullName evidence="5">HTH tetR-type domain-containing protein</fullName>
    </recommendedName>
</protein>
<dbReference type="AlphaFoldDB" id="A0A1S2QIM8"/>
<accession>A0A1S2QIM8</accession>
<evidence type="ECO:0000256" key="2">
    <source>
        <dbReference type="ARBA" id="ARBA00023125"/>
    </source>
</evidence>
<dbReference type="RefSeq" id="WP_071380432.1">
    <property type="nucleotide sequence ID" value="NZ_MLYO01000017.1"/>
</dbReference>
<dbReference type="InterPro" id="IPR023772">
    <property type="entry name" value="DNA-bd_HTH_TetR-type_CS"/>
</dbReference>
<sequence length="215" mass="22800">MQARSEWTRRRLIRAGADMFNRYGYAGATLGQIAAAAGLTKGALYFHFASKDGLADAVQEECRRMLRAVLQECADSGIPPVQTLIDMTYWLAGVANTDPVVRAGVRITTECAGRQPPAIDFHQEWSAEVRRLIGQAREAGDLSPRVRDAAGAVALLSATMCGLWTLATTPAPDAGLGRSVAELWDLLLTVLVPPGKAGLYHLRAPGASGALTGAA</sequence>
<evidence type="ECO:0000313" key="6">
    <source>
        <dbReference type="EMBL" id="OIK06010.1"/>
    </source>
</evidence>
<dbReference type="Pfam" id="PF21935">
    <property type="entry name" value="TetR_C_45"/>
    <property type="match status" value="1"/>
</dbReference>
<feature type="domain" description="HTH tetR-type" evidence="5">
    <location>
        <begin position="6"/>
        <end position="66"/>
    </location>
</feature>
<dbReference type="PANTHER" id="PTHR30055:SF234">
    <property type="entry name" value="HTH-TYPE TRANSCRIPTIONAL REGULATOR BETI"/>
    <property type="match status" value="1"/>
</dbReference>
<dbReference type="Proteomes" id="UP000179642">
    <property type="component" value="Unassembled WGS sequence"/>
</dbReference>